<dbReference type="Gene3D" id="3.40.640.10">
    <property type="entry name" value="Type I PLP-dependent aspartate aminotransferase-like (Major domain)"/>
    <property type="match status" value="1"/>
</dbReference>
<proteinExistence type="predicted"/>
<keyword evidence="2" id="KW-1185">Reference proteome</keyword>
<dbReference type="PROSITE" id="PS00600">
    <property type="entry name" value="AA_TRANSFER_CLASS_3"/>
    <property type="match status" value="1"/>
</dbReference>
<dbReference type="InParanoid" id="D8UK06"/>
<accession>D8UK06</accession>
<sequence length="629" mass="68125">MDAAGSKRGHCENPGCYIHGKKRKLCRKVCSIPDCNQFLCDNADCHKVHAHVSHPDKLGEVKAVTRAEKSSIEVPEIFEAYRGHQKCSVCHTQRSTRRCKLCQALTCNDCESGHLHFCSFKLECELFDGSSEYGLCVLSDGSELRSADYHNLIKTLALDPSPPCHTVESAAKGHIHVAVPQLEVAMQNITGHPIKILALASTGTDANNLLWDVANLQASHLSGAHQKGYMMLQDGGYGEARGPIAALSSRLFVHDGRANAQDPDILALRPLLVCPLPLGWSYMSEVGELSRRKIEGIHLFSSSCEAMVSTRSKAIIAEAKSAPPAAKEDAKAAATYVRQVATALHQQSDSSTLIPAPLTETEEAAITVVSSRMHQVHVGVILIETFTSNDLMGYTYGFLLALRHLTAAKGVILAIDDIMMALHTGHIFSYLHYPAFFPDLITFGKGLQACGVAQVFPPPDAPAYIQHSSRSTALMGLDLSRLGGRVTNGGVDRITLERAIAILEEFMARDLKGNSISLGSTFIDEACSLFARKGVQRYLRSMAGIWASDAAFGGVLRQNLLHVRVIMRLDMHTDLLKEVFTAVGKHTNPEAQEGRGAHCQLSTAVTPPLDTVLFGCQLKAGVTALCSEV</sequence>
<dbReference type="GeneID" id="9625740"/>
<protein>
    <submittedName>
        <fullName evidence="1">Uncharacterized protein</fullName>
    </submittedName>
</protein>
<dbReference type="RefSeq" id="XP_002958994.1">
    <property type="nucleotide sequence ID" value="XM_002958948.1"/>
</dbReference>
<gene>
    <name evidence="1" type="ORF">VOLCADRAFT_100329</name>
</gene>
<dbReference type="Proteomes" id="UP000001058">
    <property type="component" value="Unassembled WGS sequence"/>
</dbReference>
<evidence type="ECO:0000313" key="1">
    <source>
        <dbReference type="EMBL" id="EFJ39942.1"/>
    </source>
</evidence>
<dbReference type="SUPFAM" id="SSF53383">
    <property type="entry name" value="PLP-dependent transferases"/>
    <property type="match status" value="1"/>
</dbReference>
<reference evidence="1 2" key="1">
    <citation type="journal article" date="2010" name="Science">
        <title>Genomic analysis of organismal complexity in the multicellular green alga Volvox carteri.</title>
        <authorList>
            <person name="Prochnik S.E."/>
            <person name="Umen J."/>
            <person name="Nedelcu A.M."/>
            <person name="Hallmann A."/>
            <person name="Miller S.M."/>
            <person name="Nishii I."/>
            <person name="Ferris P."/>
            <person name="Kuo A."/>
            <person name="Mitros T."/>
            <person name="Fritz-Laylin L.K."/>
            <person name="Hellsten U."/>
            <person name="Chapman J."/>
            <person name="Simakov O."/>
            <person name="Rensing S.A."/>
            <person name="Terry A."/>
            <person name="Pangilinan J."/>
            <person name="Kapitonov V."/>
            <person name="Jurka J."/>
            <person name="Salamov A."/>
            <person name="Shapiro H."/>
            <person name="Schmutz J."/>
            <person name="Grimwood J."/>
            <person name="Lindquist E."/>
            <person name="Lucas S."/>
            <person name="Grigoriev I.V."/>
            <person name="Schmitt R."/>
            <person name="Kirk D."/>
            <person name="Rokhsar D.S."/>
        </authorList>
    </citation>
    <scope>NUCLEOTIDE SEQUENCE [LARGE SCALE GENOMIC DNA]</scope>
    <source>
        <strain evidence="2">f. Nagariensis / Eve</strain>
    </source>
</reference>
<dbReference type="InterPro" id="IPR015421">
    <property type="entry name" value="PyrdxlP-dep_Trfase_major"/>
</dbReference>
<dbReference type="InterPro" id="IPR049704">
    <property type="entry name" value="Aminotrans_3_PPA_site"/>
</dbReference>
<dbReference type="KEGG" id="vcn:VOLCADRAFT_100329"/>
<dbReference type="InterPro" id="IPR015424">
    <property type="entry name" value="PyrdxlP-dep_Trfase"/>
</dbReference>
<name>D8UK06_VOLCA</name>
<dbReference type="EMBL" id="GL378435">
    <property type="protein sequence ID" value="EFJ39942.1"/>
    <property type="molecule type" value="Genomic_DNA"/>
</dbReference>
<organism evidence="2">
    <name type="scientific">Volvox carteri f. nagariensis</name>
    <dbReference type="NCBI Taxonomy" id="3068"/>
    <lineage>
        <taxon>Eukaryota</taxon>
        <taxon>Viridiplantae</taxon>
        <taxon>Chlorophyta</taxon>
        <taxon>core chlorophytes</taxon>
        <taxon>Chlorophyceae</taxon>
        <taxon>CS clade</taxon>
        <taxon>Chlamydomonadales</taxon>
        <taxon>Volvocaceae</taxon>
        <taxon>Volvox</taxon>
    </lineage>
</organism>
<dbReference type="AlphaFoldDB" id="D8UK06"/>
<evidence type="ECO:0000313" key="2">
    <source>
        <dbReference type="Proteomes" id="UP000001058"/>
    </source>
</evidence>